<name>A0A7R9PPK1_TIMGE</name>
<gene>
    <name evidence="1" type="ORF">TGEB3V08_LOCUS8617</name>
</gene>
<sequence length="62" mass="7509">MVKINTSVSTGSDKKIVARMKQMKWVYHPVLIALNFHQQFTYHQYFSLDVHYEYIHNNRTHI</sequence>
<protein>
    <submittedName>
        <fullName evidence="1">Uncharacterized protein</fullName>
    </submittedName>
</protein>
<organism evidence="1">
    <name type="scientific">Timema genevievae</name>
    <name type="common">Walking stick</name>
    <dbReference type="NCBI Taxonomy" id="629358"/>
    <lineage>
        <taxon>Eukaryota</taxon>
        <taxon>Metazoa</taxon>
        <taxon>Ecdysozoa</taxon>
        <taxon>Arthropoda</taxon>
        <taxon>Hexapoda</taxon>
        <taxon>Insecta</taxon>
        <taxon>Pterygota</taxon>
        <taxon>Neoptera</taxon>
        <taxon>Polyneoptera</taxon>
        <taxon>Phasmatodea</taxon>
        <taxon>Timematodea</taxon>
        <taxon>Timematoidea</taxon>
        <taxon>Timematidae</taxon>
        <taxon>Timema</taxon>
    </lineage>
</organism>
<proteinExistence type="predicted"/>
<dbReference type="EMBL" id="OE843407">
    <property type="protein sequence ID" value="CAD7603065.1"/>
    <property type="molecule type" value="Genomic_DNA"/>
</dbReference>
<reference evidence="1" key="1">
    <citation type="submission" date="2020-11" db="EMBL/GenBank/DDBJ databases">
        <authorList>
            <person name="Tran Van P."/>
        </authorList>
    </citation>
    <scope>NUCLEOTIDE SEQUENCE</scope>
</reference>
<accession>A0A7R9PPK1</accession>
<dbReference type="AlphaFoldDB" id="A0A7R9PPK1"/>
<evidence type="ECO:0000313" key="1">
    <source>
        <dbReference type="EMBL" id="CAD7603065.1"/>
    </source>
</evidence>